<comment type="similarity">
    <text evidence="2">Belongs to the glycosyl hydrolase 5 (cellulase A) family.</text>
</comment>
<feature type="domain" description="Glycoside hydrolase family 5" evidence="7">
    <location>
        <begin position="30"/>
        <end position="359"/>
    </location>
</feature>
<name>A0A0C9S3Z4_9CONI</name>
<proteinExistence type="inferred from homology"/>
<evidence type="ECO:0000259" key="7">
    <source>
        <dbReference type="Pfam" id="PF26410"/>
    </source>
</evidence>
<dbReference type="InterPro" id="IPR001547">
    <property type="entry name" value="Glyco_hydro_5"/>
</dbReference>
<dbReference type="PANTHER" id="PTHR31451:SF60">
    <property type="entry name" value="MANNAN ENDO-1,4-BETA-MANNOSIDASE 1"/>
    <property type="match status" value="1"/>
</dbReference>
<evidence type="ECO:0000256" key="5">
    <source>
        <dbReference type="ARBA" id="ARBA00023295"/>
    </source>
</evidence>
<dbReference type="EMBL" id="GCHU01027995">
    <property type="protein sequence ID" value="JAG85478.1"/>
    <property type="molecule type" value="Transcribed_RNA"/>
</dbReference>
<evidence type="ECO:0000256" key="3">
    <source>
        <dbReference type="ARBA" id="ARBA00012706"/>
    </source>
</evidence>
<dbReference type="Pfam" id="PF26410">
    <property type="entry name" value="GH5_mannosidase"/>
    <property type="match status" value="1"/>
</dbReference>
<dbReference type="GO" id="GO:0016985">
    <property type="term" value="F:mannan endo-1,4-beta-mannosidase activity"/>
    <property type="evidence" value="ECO:0007669"/>
    <property type="project" value="UniProtKB-EC"/>
</dbReference>
<comment type="catalytic activity">
    <reaction evidence="1">
        <text>Random hydrolysis of (1-&gt;4)-beta-D-mannosidic linkages in mannans, galactomannans and glucomannans.</text>
        <dbReference type="EC" id="3.2.1.78"/>
    </reaction>
</comment>
<dbReference type="AlphaFoldDB" id="A0A0C9S3Z4"/>
<reference evidence="8" key="1">
    <citation type="submission" date="2015-02" db="EMBL/GenBank/DDBJ databases">
        <title>A transcriptome of Wollemia nobilis - a relic of Gondwana.</title>
        <authorList>
            <person name="Chia J.Y."/>
            <person name="Leong Y.S."/>
            <person name="Abdul Karim S."/>
            <person name="Wan Azmi N."/>
            <person name="Hercus R."/>
            <person name="Croft L."/>
        </authorList>
    </citation>
    <scope>NUCLEOTIDE SEQUENCE</scope>
    <source>
        <strain evidence="8">MaeBrown</strain>
        <tissue evidence="8">Leaf</tissue>
    </source>
</reference>
<dbReference type="SUPFAM" id="SSF51445">
    <property type="entry name" value="(Trans)glycosidases"/>
    <property type="match status" value="1"/>
</dbReference>
<organism evidence="8">
    <name type="scientific">Wollemia nobilis</name>
    <dbReference type="NCBI Taxonomy" id="56998"/>
    <lineage>
        <taxon>Eukaryota</taxon>
        <taxon>Viridiplantae</taxon>
        <taxon>Streptophyta</taxon>
        <taxon>Embryophyta</taxon>
        <taxon>Tracheophyta</taxon>
        <taxon>Spermatophyta</taxon>
        <taxon>Pinopsida</taxon>
        <taxon>Pinidae</taxon>
        <taxon>Conifers II</taxon>
        <taxon>Araucariales</taxon>
        <taxon>Araucariaceae</taxon>
        <taxon>Wollemia</taxon>
    </lineage>
</organism>
<accession>A0A0C9S3Z4</accession>
<dbReference type="InterPro" id="IPR045053">
    <property type="entry name" value="MAN-like"/>
</dbReference>
<protein>
    <recommendedName>
        <fullName evidence="3">mannan endo-1,4-beta-mannosidase</fullName>
        <ecNumber evidence="3">3.2.1.78</ecNumber>
    </recommendedName>
</protein>
<evidence type="ECO:0000256" key="2">
    <source>
        <dbReference type="ARBA" id="ARBA00005641"/>
    </source>
</evidence>
<feature type="chain" id="PRO_5002203243" description="mannan endo-1,4-beta-mannosidase" evidence="6">
    <location>
        <begin position="28"/>
        <end position="425"/>
    </location>
</feature>
<evidence type="ECO:0000313" key="8">
    <source>
        <dbReference type="EMBL" id="JAG85478.1"/>
    </source>
</evidence>
<evidence type="ECO:0000256" key="4">
    <source>
        <dbReference type="ARBA" id="ARBA00022801"/>
    </source>
</evidence>
<keyword evidence="6" id="KW-0732">Signal</keyword>
<feature type="signal peptide" evidence="6">
    <location>
        <begin position="1"/>
        <end position="27"/>
    </location>
</feature>
<evidence type="ECO:0000256" key="6">
    <source>
        <dbReference type="SAM" id="SignalP"/>
    </source>
</evidence>
<dbReference type="FunFam" id="3.20.20.80:FF:000012">
    <property type="entry name" value="Mannan endo-1,4-beta-mannosidase 6"/>
    <property type="match status" value="1"/>
</dbReference>
<evidence type="ECO:0000256" key="1">
    <source>
        <dbReference type="ARBA" id="ARBA00001678"/>
    </source>
</evidence>
<dbReference type="PANTHER" id="PTHR31451">
    <property type="match status" value="1"/>
</dbReference>
<dbReference type="GO" id="GO:0000272">
    <property type="term" value="P:polysaccharide catabolic process"/>
    <property type="evidence" value="ECO:0007669"/>
    <property type="project" value="InterPro"/>
</dbReference>
<sequence>MGSGGVHMSFVGVSCVVLLLCFQQAAGDGFVTTQGTHFFVNGNPLFVNGFNSYWLMTMATDPAQRDKVTTVFQEAKAHGLNVARTWAFNDGQYKALQTSPGVYDEQVFQALDYVVAEAKRHHIRLILSLGNNYENFGGKSQYVNWARSAGQSLSSEDDFFTNPTVKGYFKNHVKAVLTRVNTITGVAYKDDPTIFAWELMNEPRCLSDPSANSIQGWLQEMASHVKSIDGNHLLEAGLEGFYTEYKKEANPGFSVGTDFIANNQIKEFDFATVHSYPDIWLKGSDEQTQLSFLGNWLQTHLDDANKVLRKPVLFAEFGKSSKDPGFNNWQRDNLFDTVYKHIYASASRGGAGAGGMFWQLMAPGMSSYGDGYEIVLSENLSTASLIAAQSHKLNMVTHIFTQIYESEKMRKVYAHKKDKWHKIGV</sequence>
<dbReference type="EC" id="3.2.1.78" evidence="3"/>
<keyword evidence="4" id="KW-0378">Hydrolase</keyword>
<keyword evidence="5" id="KW-0326">Glycosidase</keyword>
<dbReference type="InterPro" id="IPR017853">
    <property type="entry name" value="GH"/>
</dbReference>
<dbReference type="Gene3D" id="3.20.20.80">
    <property type="entry name" value="Glycosidases"/>
    <property type="match status" value="1"/>
</dbReference>